<reference evidence="2" key="1">
    <citation type="submission" date="2017-06" db="EMBL/GenBank/DDBJ databases">
        <title>Capnocytophaga spp. assemblies.</title>
        <authorList>
            <person name="Gulvik C.A."/>
        </authorList>
    </citation>
    <scope>NUCLEOTIDE SEQUENCE [LARGE SCALE GENOMIC DNA]</scope>
    <source>
        <strain evidence="2">H1496</strain>
    </source>
</reference>
<evidence type="ECO:0000313" key="1">
    <source>
        <dbReference type="EMBL" id="ATA86714.1"/>
    </source>
</evidence>
<protein>
    <submittedName>
        <fullName evidence="1">3-oxoacyl-ACP synthase</fullName>
    </submittedName>
</protein>
<accession>A0A250FNS5</accession>
<sequence>MYICKIYQGAIIVNGSFAFEMLGGDFVTFAKGAYKHLGIDYPKFFKMDALSKLAFLGMEYLLPTLPSEEKEDMALLFANHSASLDTDLRHQASIEDPKNYYPSPAIFVYTLPNICLGEVAIRHNLKTENSFFVFDQYPEDFFDSYSHYLLQKGIAKKVLCAWVELMAEDYKLLINVLG</sequence>
<dbReference type="KEGG" id="cgh:CGC50_05760"/>
<proteinExistence type="predicted"/>
<evidence type="ECO:0000313" key="2">
    <source>
        <dbReference type="Proteomes" id="UP000217250"/>
    </source>
</evidence>
<dbReference type="EMBL" id="CP022386">
    <property type="protein sequence ID" value="ATA86714.1"/>
    <property type="molecule type" value="Genomic_DNA"/>
</dbReference>
<name>A0A250FNS5_9FLAO</name>
<dbReference type="RefSeq" id="WP_095910057.1">
    <property type="nucleotide sequence ID" value="NZ_CP022386.1"/>
</dbReference>
<gene>
    <name evidence="1" type="ORF">CGC50_05760</name>
</gene>
<dbReference type="Proteomes" id="UP000217250">
    <property type="component" value="Chromosome"/>
</dbReference>
<organism evidence="1 2">
    <name type="scientific">Capnocytophaga gingivalis</name>
    <dbReference type="NCBI Taxonomy" id="1017"/>
    <lineage>
        <taxon>Bacteria</taxon>
        <taxon>Pseudomonadati</taxon>
        <taxon>Bacteroidota</taxon>
        <taxon>Flavobacteriia</taxon>
        <taxon>Flavobacteriales</taxon>
        <taxon>Flavobacteriaceae</taxon>
        <taxon>Capnocytophaga</taxon>
    </lineage>
</organism>
<dbReference type="GeneID" id="84808063"/>
<dbReference type="AlphaFoldDB" id="A0A250FNS5"/>
<dbReference type="OrthoDB" id="1071350at2"/>